<protein>
    <recommendedName>
        <fullName evidence="3">Transporter</fullName>
    </recommendedName>
</protein>
<gene>
    <name evidence="1" type="ORF">BZJ21_12540</name>
</gene>
<proteinExistence type="predicted"/>
<accession>A0ABX3KNS4</accession>
<keyword evidence="2" id="KW-1185">Reference proteome</keyword>
<evidence type="ECO:0000313" key="2">
    <source>
        <dbReference type="Proteomes" id="UP000189431"/>
    </source>
</evidence>
<evidence type="ECO:0008006" key="3">
    <source>
        <dbReference type="Google" id="ProtNLM"/>
    </source>
</evidence>
<organism evidence="1 2">
    <name type="scientific">Salinivibrio costicola subsp. alcaliphilus</name>
    <dbReference type="NCBI Taxonomy" id="272773"/>
    <lineage>
        <taxon>Bacteria</taxon>
        <taxon>Pseudomonadati</taxon>
        <taxon>Pseudomonadota</taxon>
        <taxon>Gammaproteobacteria</taxon>
        <taxon>Vibrionales</taxon>
        <taxon>Vibrionaceae</taxon>
        <taxon>Salinivibrio</taxon>
    </lineage>
</organism>
<comment type="caution">
    <text evidence="1">The sequence shown here is derived from an EMBL/GenBank/DDBJ whole genome shotgun (WGS) entry which is preliminary data.</text>
</comment>
<name>A0ABX3KNS4_SALCS</name>
<dbReference type="RefSeq" id="WP_021023612.1">
    <property type="nucleotide sequence ID" value="NZ_MUFR01000039.1"/>
</dbReference>
<evidence type="ECO:0000313" key="1">
    <source>
        <dbReference type="EMBL" id="OOF33114.1"/>
    </source>
</evidence>
<dbReference type="EMBL" id="MUFR01000039">
    <property type="protein sequence ID" value="OOF33114.1"/>
    <property type="molecule type" value="Genomic_DNA"/>
</dbReference>
<reference evidence="2" key="1">
    <citation type="submission" date="2017-01" db="EMBL/GenBank/DDBJ databases">
        <title>Draft genome of the species Salinivibrio costicola subsp. alcaliphilus.</title>
        <authorList>
            <person name="Lopez-Hermoso C."/>
            <person name="De La Haba R."/>
            <person name="Sanchez-Porro C."/>
            <person name="Ventosa A."/>
        </authorList>
    </citation>
    <scope>NUCLEOTIDE SEQUENCE [LARGE SCALE GENOMIC DNA]</scope>
    <source>
        <strain evidence="2">CBH448</strain>
    </source>
</reference>
<sequence>MDALSTQLKTPTEVVFDYTHFLCESQQPNWTFFDIFRSLLPMFNTVLEYQAGGDQSPLTAQERLQQDAARVMSVRHTDASNLVQLAGLARAQGIKELTVLMPYALEYRQMESISHQTGAQLEYSNENREWVRFTFISDADTCLH</sequence>
<dbReference type="Proteomes" id="UP000189431">
    <property type="component" value="Unassembled WGS sequence"/>
</dbReference>